<proteinExistence type="predicted"/>
<comment type="caution">
    <text evidence="1">The sequence shown here is derived from an EMBL/GenBank/DDBJ whole genome shotgun (WGS) entry which is preliminary data.</text>
</comment>
<dbReference type="Proteomes" id="UP000297295">
    <property type="component" value="Unassembled WGS sequence"/>
</dbReference>
<protein>
    <submittedName>
        <fullName evidence="1">Uncharacterized protein</fullName>
    </submittedName>
</protein>
<keyword evidence="2" id="KW-1185">Reference proteome</keyword>
<reference evidence="1 2" key="1">
    <citation type="submission" date="2017-11" db="EMBL/GenBank/DDBJ databases">
        <title>Isolation and Characterization of Methanogenic Archaea from Saline Meromictic Lake at Siberia.</title>
        <authorList>
            <person name="Shen Y."/>
            <person name="Huang H.-H."/>
            <person name="Lai M.-C."/>
            <person name="Chen S.-C."/>
        </authorList>
    </citation>
    <scope>NUCLEOTIDE SEQUENCE [LARGE SCALE GENOMIC DNA]</scope>
    <source>
        <strain evidence="1 2">SY-01</strain>
    </source>
</reference>
<dbReference type="EMBL" id="PGGK01000005">
    <property type="protein sequence ID" value="TGC09480.1"/>
    <property type="molecule type" value="Genomic_DNA"/>
</dbReference>
<dbReference type="AlphaFoldDB" id="A0A4E0Q5M2"/>
<sequence length="115" mass="12937">MRENMIGLVMDIKVHEFLNKDTWNLHFALHVNDMLVGVSSASPGSSRYDYETVVAALQSLKNDYYLAIGSPMRYSEGKLVYLLADQGKGRCKNDIMDIESENYAHVINPTVALSH</sequence>
<name>A0A4E0Q5M2_9EURY</name>
<evidence type="ECO:0000313" key="2">
    <source>
        <dbReference type="Proteomes" id="UP000297295"/>
    </source>
</evidence>
<evidence type="ECO:0000313" key="1">
    <source>
        <dbReference type="EMBL" id="TGC09480.1"/>
    </source>
</evidence>
<accession>A0A4E0Q5M2</accession>
<organism evidence="1 2">
    <name type="scientific">Methanolobus halotolerans</name>
    <dbReference type="NCBI Taxonomy" id="2052935"/>
    <lineage>
        <taxon>Archaea</taxon>
        <taxon>Methanobacteriati</taxon>
        <taxon>Methanobacteriota</taxon>
        <taxon>Stenosarchaea group</taxon>
        <taxon>Methanomicrobia</taxon>
        <taxon>Methanosarcinales</taxon>
        <taxon>Methanosarcinaceae</taxon>
        <taxon>Methanolobus</taxon>
    </lineage>
</organism>
<gene>
    <name evidence="1" type="ORF">CUN85_06530</name>
</gene>